<name>A0A1D9MKX0_9ACTO</name>
<dbReference type="SUPFAM" id="SSF52540">
    <property type="entry name" value="P-loop containing nucleoside triphosphate hydrolases"/>
    <property type="match status" value="1"/>
</dbReference>
<keyword evidence="4" id="KW-1185">Reference proteome</keyword>
<evidence type="ECO:0000256" key="1">
    <source>
        <dbReference type="SAM" id="MobiDB-lite"/>
    </source>
</evidence>
<dbReference type="EMBL" id="CP017812">
    <property type="protein sequence ID" value="AOZ73011.1"/>
    <property type="molecule type" value="Genomic_DNA"/>
</dbReference>
<dbReference type="RefSeq" id="WP_071164475.1">
    <property type="nucleotide sequence ID" value="NZ_CP017812.1"/>
</dbReference>
<evidence type="ECO:0000259" key="2">
    <source>
        <dbReference type="Pfam" id="PF03976"/>
    </source>
</evidence>
<dbReference type="PANTHER" id="PTHR34383:SF3">
    <property type="entry name" value="POLYPHOSPHATE:AMP PHOSPHOTRANSFERASE"/>
    <property type="match status" value="1"/>
</dbReference>
<dbReference type="STRING" id="1912795.BK816_06675"/>
<dbReference type="PANTHER" id="PTHR34383">
    <property type="entry name" value="POLYPHOSPHATE:AMP PHOSPHOTRANSFERASE-RELATED"/>
    <property type="match status" value="1"/>
</dbReference>
<dbReference type="AlphaFoldDB" id="A0A1D9MKX0"/>
<dbReference type="InterPro" id="IPR027417">
    <property type="entry name" value="P-loop_NTPase"/>
</dbReference>
<organism evidence="3 4">
    <name type="scientific">Boudabousia tangfeifanii</name>
    <dbReference type="NCBI Taxonomy" id="1912795"/>
    <lineage>
        <taxon>Bacteria</taxon>
        <taxon>Bacillati</taxon>
        <taxon>Actinomycetota</taxon>
        <taxon>Actinomycetes</taxon>
        <taxon>Actinomycetales</taxon>
        <taxon>Actinomycetaceae</taxon>
        <taxon>Boudabousia</taxon>
    </lineage>
</organism>
<dbReference type="InterPro" id="IPR022300">
    <property type="entry name" value="PPK2-rel_1"/>
</dbReference>
<feature type="compositionally biased region" description="Basic residues" evidence="1">
    <location>
        <begin position="484"/>
        <end position="495"/>
    </location>
</feature>
<feature type="region of interest" description="Disordered" evidence="1">
    <location>
        <begin position="330"/>
        <end position="495"/>
    </location>
</feature>
<protein>
    <recommendedName>
        <fullName evidence="2">Polyphosphate kinase-2-related domain-containing protein</fullName>
    </recommendedName>
</protein>
<proteinExistence type="predicted"/>
<dbReference type="Proteomes" id="UP000176288">
    <property type="component" value="Chromosome"/>
</dbReference>
<dbReference type="NCBIfam" id="TIGR03709">
    <property type="entry name" value="PPK2_rel_1"/>
    <property type="match status" value="1"/>
</dbReference>
<sequence length="495" mass="54733">MGKGKDKKVEFWEADPRLALLVDDHFDLAAFDREATPGWAGSEKDYKDYLALRAKELDDLQERLFAHGRTGHNERILLVTQGLDTAGKGGLARHVMGLVDPQGVKLTAFKKPTEAEQKEHFLERIKRALPGPGMIGFFDRSHYEDILVPAVNGAPAEMLNERAAEIAQFEQDLIADGCRIIKVCLMVSYREQGRRLQARLDRPDKYWKMSPYDLVVRSQWYHYQSVYQAMLRSTSTDAAPWMAIPADNKWYARAAVTEALTRTLEEMDLGWPEANFDIAEQRRILNLTMPPEDISKESKRATQAAEKAAKDEEKAAKKAKKAEEKAKKEALKAKAKEAEEAKKAEATNAAAKEEQTEANDDPKVVKAEATKTAEVKTDDKSNESAKAKTNAKSETTAKANAAKKSGGTKRTTRKSTAKSKTTKTGSTRASSSKRATTAKRSTSTKRTSGTKQANGTKRATSSKRSSSTKRSAAAKRSTATKRATGTKRTTKAKSK</sequence>
<feature type="domain" description="Polyphosphate kinase-2-related" evidence="2">
    <location>
        <begin position="42"/>
        <end position="267"/>
    </location>
</feature>
<dbReference type="Pfam" id="PF03976">
    <property type="entry name" value="PPK2"/>
    <property type="match status" value="1"/>
</dbReference>
<feature type="compositionally biased region" description="Basic residues" evidence="1">
    <location>
        <begin position="406"/>
        <end position="421"/>
    </location>
</feature>
<evidence type="ECO:0000313" key="3">
    <source>
        <dbReference type="EMBL" id="AOZ73011.1"/>
    </source>
</evidence>
<dbReference type="GO" id="GO:0016776">
    <property type="term" value="F:phosphotransferase activity, phosphate group as acceptor"/>
    <property type="evidence" value="ECO:0007669"/>
    <property type="project" value="InterPro"/>
</dbReference>
<dbReference type="Gene3D" id="3.40.50.300">
    <property type="entry name" value="P-loop containing nucleotide triphosphate hydrolases"/>
    <property type="match status" value="1"/>
</dbReference>
<feature type="compositionally biased region" description="Basic and acidic residues" evidence="1">
    <location>
        <begin position="330"/>
        <end position="386"/>
    </location>
</feature>
<dbReference type="InterPro" id="IPR022488">
    <property type="entry name" value="PPK2-related"/>
</dbReference>
<dbReference type="KEGG" id="avu:BK816_06675"/>
<gene>
    <name evidence="3" type="ORF">BK816_06675</name>
</gene>
<accession>A0A1D9MKX0</accession>
<reference evidence="3 4" key="1">
    <citation type="submission" date="2016-10" db="EMBL/GenBank/DDBJ databases">
        <title>Actinomyces aegypiusis sp. nov., isolated from the Aegypius monachus in Qinghai Tibet Plateau China.</title>
        <authorList>
            <person name="Wang Y."/>
        </authorList>
    </citation>
    <scope>NUCLEOTIDE SEQUENCE [LARGE SCALE GENOMIC DNA]</scope>
    <source>
        <strain evidence="3 4">VUL4_3</strain>
    </source>
</reference>
<dbReference type="OrthoDB" id="9775224at2"/>
<dbReference type="GO" id="GO:0006797">
    <property type="term" value="P:polyphosphate metabolic process"/>
    <property type="evidence" value="ECO:0007669"/>
    <property type="project" value="InterPro"/>
</dbReference>
<feature type="compositionally biased region" description="Low complexity" evidence="1">
    <location>
        <begin position="422"/>
        <end position="483"/>
    </location>
</feature>
<evidence type="ECO:0000313" key="4">
    <source>
        <dbReference type="Proteomes" id="UP000176288"/>
    </source>
</evidence>